<reference evidence="1" key="1">
    <citation type="submission" date="2022-06" db="EMBL/GenBank/DDBJ databases">
        <title>Uncovering the hologenomic basis of an extraordinary plant invasion.</title>
        <authorList>
            <person name="Bieker V.C."/>
            <person name="Martin M.D."/>
            <person name="Gilbert T."/>
            <person name="Hodgins K."/>
            <person name="Battlay P."/>
            <person name="Petersen B."/>
            <person name="Wilson J."/>
        </authorList>
    </citation>
    <scope>NUCLEOTIDE SEQUENCE</scope>
    <source>
        <strain evidence="1">AA19_3_7</strain>
        <tissue evidence="1">Leaf</tissue>
    </source>
</reference>
<dbReference type="Proteomes" id="UP001206925">
    <property type="component" value="Unassembled WGS sequence"/>
</dbReference>
<dbReference type="EMBL" id="JAMZMK010011294">
    <property type="protein sequence ID" value="KAI7727922.1"/>
    <property type="molecule type" value="Genomic_DNA"/>
</dbReference>
<gene>
    <name evidence="1" type="ORF">M8C21_003600</name>
</gene>
<proteinExistence type="predicted"/>
<sequence length="88" mass="10289">MLLLSNYCLCIVICHTYYRQMLAKMQLQGKSGRFVFQINRSNQMEYEHLLFTNFNQLWPLVNLRRAISLAMLVVVLANGNGASWVEFD</sequence>
<organism evidence="1 2">
    <name type="scientific">Ambrosia artemisiifolia</name>
    <name type="common">Common ragweed</name>
    <dbReference type="NCBI Taxonomy" id="4212"/>
    <lineage>
        <taxon>Eukaryota</taxon>
        <taxon>Viridiplantae</taxon>
        <taxon>Streptophyta</taxon>
        <taxon>Embryophyta</taxon>
        <taxon>Tracheophyta</taxon>
        <taxon>Spermatophyta</taxon>
        <taxon>Magnoliopsida</taxon>
        <taxon>eudicotyledons</taxon>
        <taxon>Gunneridae</taxon>
        <taxon>Pentapetalae</taxon>
        <taxon>asterids</taxon>
        <taxon>campanulids</taxon>
        <taxon>Asterales</taxon>
        <taxon>Asteraceae</taxon>
        <taxon>Asteroideae</taxon>
        <taxon>Heliantheae alliance</taxon>
        <taxon>Heliantheae</taxon>
        <taxon>Ambrosia</taxon>
    </lineage>
</organism>
<evidence type="ECO:0000313" key="1">
    <source>
        <dbReference type="EMBL" id="KAI7727922.1"/>
    </source>
</evidence>
<dbReference type="AlphaFoldDB" id="A0AAD5BQY3"/>
<accession>A0AAD5BQY3</accession>
<comment type="caution">
    <text evidence="1">The sequence shown here is derived from an EMBL/GenBank/DDBJ whole genome shotgun (WGS) entry which is preliminary data.</text>
</comment>
<evidence type="ECO:0000313" key="2">
    <source>
        <dbReference type="Proteomes" id="UP001206925"/>
    </source>
</evidence>
<name>A0AAD5BQY3_AMBAR</name>
<protein>
    <submittedName>
        <fullName evidence="1">Uncharacterized protein</fullName>
    </submittedName>
</protein>
<keyword evidence="2" id="KW-1185">Reference proteome</keyword>